<dbReference type="OrthoDB" id="4151701at2"/>
<evidence type="ECO:0000313" key="1">
    <source>
        <dbReference type="EMBL" id="KJS60658.1"/>
    </source>
</evidence>
<accession>A0A0F2TBS9</accession>
<dbReference type="AlphaFoldDB" id="A0A0F2TBS9"/>
<evidence type="ECO:0000313" key="2">
    <source>
        <dbReference type="Proteomes" id="UP000033699"/>
    </source>
</evidence>
<reference evidence="1 2" key="1">
    <citation type="submission" date="2015-02" db="EMBL/GenBank/DDBJ databases">
        <authorList>
            <person name="Ju K.-S."/>
            <person name="Doroghazi J.R."/>
            <person name="Metcalf W."/>
        </authorList>
    </citation>
    <scope>NUCLEOTIDE SEQUENCE [LARGE SCALE GENOMIC DNA]</scope>
    <source>
        <strain evidence="1 2">ATCC 31215</strain>
    </source>
</reference>
<sequence>MPAQVLTDVRLFVAGADLTAAANKVELSAEVEEKDRTTYGSGRWKQVQGGLRSSKLTAEGLWEAGDPGLVDDATWAQFGAVCPWTVCPDQATVGSLAYLTQALRTDYTLGGAVGDLAPWTGNGAGTGVTVRGQIAHPPGTARSSNGAGTALQIGPIPAGRRLYATLHVLSAAGATPSLTARIESDDNAAFTSATTRSTFDAVTGLGGQALAIGGPAVTDDWWRIAWTIAGTAPSFAFVAALGIA</sequence>
<dbReference type="Proteomes" id="UP000033699">
    <property type="component" value="Unassembled WGS sequence"/>
</dbReference>
<comment type="caution">
    <text evidence="1">The sequence shown here is derived from an EMBL/GenBank/DDBJ whole genome shotgun (WGS) entry which is preliminary data.</text>
</comment>
<name>A0A0F2TBS9_STRR3</name>
<dbReference type="RefSeq" id="WP_045698647.1">
    <property type="nucleotide sequence ID" value="NZ_JZKH01000039.1"/>
</dbReference>
<organism evidence="1 2">
    <name type="scientific">Streptomyces rubellomurinus (strain ATCC 31215)</name>
    <dbReference type="NCBI Taxonomy" id="359131"/>
    <lineage>
        <taxon>Bacteria</taxon>
        <taxon>Bacillati</taxon>
        <taxon>Actinomycetota</taxon>
        <taxon>Actinomycetes</taxon>
        <taxon>Kitasatosporales</taxon>
        <taxon>Streptomycetaceae</taxon>
        <taxon>Streptomyces</taxon>
    </lineage>
</organism>
<dbReference type="EMBL" id="JZKH01000039">
    <property type="protein sequence ID" value="KJS60658.1"/>
    <property type="molecule type" value="Genomic_DNA"/>
</dbReference>
<gene>
    <name evidence="1" type="ORF">VM95_19750</name>
</gene>
<proteinExistence type="predicted"/>
<protein>
    <submittedName>
        <fullName evidence="1">Uncharacterized protein</fullName>
    </submittedName>
</protein>
<dbReference type="PATRIC" id="fig|359131.3.peg.4610"/>
<keyword evidence="2" id="KW-1185">Reference proteome</keyword>